<evidence type="ECO:0000313" key="10">
    <source>
        <dbReference type="Proteomes" id="UP000261905"/>
    </source>
</evidence>
<sequence length="280" mass="31747">MIVIDHVSKQFQQRDGNRFKAIDDVSITIKEGEFVSLLGPSGCGKSTILNLIAGFDRQYEGTIGVNGESIKTPGPDRVVVFQEHGLFPWLTVLENVAFGLKQQGVGKKERLERAREQIRYVHLGKFADRYPHELSGGMKQRAAIARALIMNPKILLMDEPFAALDEQTRLVLHKELEDIWMRTGKTILFITHNIREAVMLSDRVLVMSTRPGTIKKEFTVQAARPRDSADPLIHHVERSVMDCLADEMEKVIKEEMDDDNYSFKKNDFHNRDISDMGGGI</sequence>
<keyword evidence="1" id="KW-0813">Transport</keyword>
<dbReference type="EC" id="7.6.2.9" evidence="6"/>
<dbReference type="GO" id="GO:0005524">
    <property type="term" value="F:ATP binding"/>
    <property type="evidence" value="ECO:0007669"/>
    <property type="project" value="UniProtKB-KW"/>
</dbReference>
<dbReference type="Gene3D" id="3.40.50.300">
    <property type="entry name" value="P-loop containing nucleotide triphosphate hydrolases"/>
    <property type="match status" value="1"/>
</dbReference>
<dbReference type="SUPFAM" id="SSF52540">
    <property type="entry name" value="P-loop containing nucleoside triphosphate hydrolases"/>
    <property type="match status" value="1"/>
</dbReference>
<evidence type="ECO:0000256" key="5">
    <source>
        <dbReference type="ARBA" id="ARBA00063934"/>
    </source>
</evidence>
<dbReference type="AlphaFoldDB" id="A0A371PGG4"/>
<dbReference type="GO" id="GO:0016887">
    <property type="term" value="F:ATP hydrolysis activity"/>
    <property type="evidence" value="ECO:0007669"/>
    <property type="project" value="InterPro"/>
</dbReference>
<dbReference type="PROSITE" id="PS00211">
    <property type="entry name" value="ABC_TRANSPORTER_1"/>
    <property type="match status" value="1"/>
</dbReference>
<name>A0A371PGG4_9BACL</name>
<organism evidence="9 10">
    <name type="scientific">Paenibacillus paeoniae</name>
    <dbReference type="NCBI Taxonomy" id="2292705"/>
    <lineage>
        <taxon>Bacteria</taxon>
        <taxon>Bacillati</taxon>
        <taxon>Bacillota</taxon>
        <taxon>Bacilli</taxon>
        <taxon>Bacillales</taxon>
        <taxon>Paenibacillaceae</taxon>
        <taxon>Paenibacillus</taxon>
    </lineage>
</organism>
<evidence type="ECO:0000256" key="6">
    <source>
        <dbReference type="ARBA" id="ARBA00066388"/>
    </source>
</evidence>
<dbReference type="OrthoDB" id="18967at2"/>
<keyword evidence="2" id="KW-0547">Nucleotide-binding</keyword>
<evidence type="ECO:0000256" key="3">
    <source>
        <dbReference type="ARBA" id="ARBA00022840"/>
    </source>
</evidence>
<dbReference type="PANTHER" id="PTHR42788:SF13">
    <property type="entry name" value="ALIPHATIC SULFONATES IMPORT ATP-BINDING PROTEIN SSUB"/>
    <property type="match status" value="1"/>
</dbReference>
<dbReference type="RefSeq" id="WP_116046844.1">
    <property type="nucleotide sequence ID" value="NZ_QUBQ01000002.1"/>
</dbReference>
<evidence type="ECO:0000259" key="8">
    <source>
        <dbReference type="PROSITE" id="PS50893"/>
    </source>
</evidence>
<evidence type="ECO:0000256" key="2">
    <source>
        <dbReference type="ARBA" id="ARBA00022741"/>
    </source>
</evidence>
<dbReference type="InterPro" id="IPR003593">
    <property type="entry name" value="AAA+_ATPase"/>
</dbReference>
<protein>
    <recommendedName>
        <fullName evidence="7">Carnitine transport ATP-binding protein OpuCA</fullName>
        <ecNumber evidence="6">7.6.2.9</ecNumber>
    </recommendedName>
</protein>
<keyword evidence="3 9" id="KW-0067">ATP-binding</keyword>
<evidence type="ECO:0000256" key="4">
    <source>
        <dbReference type="ARBA" id="ARBA00052482"/>
    </source>
</evidence>
<dbReference type="InterPro" id="IPR027417">
    <property type="entry name" value="P-loop_NTPase"/>
</dbReference>
<dbReference type="CDD" id="cd03293">
    <property type="entry name" value="ABC_NrtD_SsuB_transporters"/>
    <property type="match status" value="1"/>
</dbReference>
<dbReference type="FunFam" id="3.40.50.300:FF:000425">
    <property type="entry name" value="Probable ABC transporter, ATP-binding subunit"/>
    <property type="match status" value="1"/>
</dbReference>
<keyword evidence="10" id="KW-1185">Reference proteome</keyword>
<proteinExistence type="predicted"/>
<dbReference type="InterPro" id="IPR003439">
    <property type="entry name" value="ABC_transporter-like_ATP-bd"/>
</dbReference>
<evidence type="ECO:0000256" key="1">
    <source>
        <dbReference type="ARBA" id="ARBA00022448"/>
    </source>
</evidence>
<comment type="subunit">
    <text evidence="5">The complex is composed of two ATP-binding proteins (OpuCA), two transmembrane proteins (OpuCB and OpuCD) and a solute-binding protein (OpuCC).</text>
</comment>
<dbReference type="Proteomes" id="UP000261905">
    <property type="component" value="Unassembled WGS sequence"/>
</dbReference>
<evidence type="ECO:0000313" key="9">
    <source>
        <dbReference type="EMBL" id="REK75039.1"/>
    </source>
</evidence>
<feature type="domain" description="ABC transporter" evidence="8">
    <location>
        <begin position="2"/>
        <end position="236"/>
    </location>
</feature>
<dbReference type="EMBL" id="QUBQ01000002">
    <property type="protein sequence ID" value="REK75039.1"/>
    <property type="molecule type" value="Genomic_DNA"/>
</dbReference>
<dbReference type="GO" id="GO:0015418">
    <property type="term" value="F:ABC-type quaternary ammonium compound transporting activity"/>
    <property type="evidence" value="ECO:0007669"/>
    <property type="project" value="UniProtKB-EC"/>
</dbReference>
<comment type="caution">
    <text evidence="9">The sequence shown here is derived from an EMBL/GenBank/DDBJ whole genome shotgun (WGS) entry which is preliminary data.</text>
</comment>
<dbReference type="PANTHER" id="PTHR42788">
    <property type="entry name" value="TAURINE IMPORT ATP-BINDING PROTEIN-RELATED"/>
    <property type="match status" value="1"/>
</dbReference>
<reference evidence="9 10" key="1">
    <citation type="submission" date="2018-08" db="EMBL/GenBank/DDBJ databases">
        <title>Paenibacillus sp. M4BSY-1, whole genome shotgun sequence.</title>
        <authorList>
            <person name="Tuo L."/>
        </authorList>
    </citation>
    <scope>NUCLEOTIDE SEQUENCE [LARGE SCALE GENOMIC DNA]</scope>
    <source>
        <strain evidence="9 10">M4BSY-1</strain>
    </source>
</reference>
<dbReference type="PROSITE" id="PS50893">
    <property type="entry name" value="ABC_TRANSPORTER_2"/>
    <property type="match status" value="1"/>
</dbReference>
<comment type="catalytic activity">
    <reaction evidence="4">
        <text>a quaternary ammonium(out) + ATP + H2O = a quaternary ammonium(in) + ADP + phosphate + H(+)</text>
        <dbReference type="Rhea" id="RHEA:11036"/>
        <dbReference type="ChEBI" id="CHEBI:15377"/>
        <dbReference type="ChEBI" id="CHEBI:15378"/>
        <dbReference type="ChEBI" id="CHEBI:30616"/>
        <dbReference type="ChEBI" id="CHEBI:35267"/>
        <dbReference type="ChEBI" id="CHEBI:43474"/>
        <dbReference type="ChEBI" id="CHEBI:456216"/>
        <dbReference type="EC" id="7.6.2.9"/>
    </reaction>
</comment>
<dbReference type="Pfam" id="PF00005">
    <property type="entry name" value="ABC_tran"/>
    <property type="match status" value="1"/>
</dbReference>
<gene>
    <name evidence="9" type="ORF">DX130_15500</name>
</gene>
<evidence type="ECO:0000256" key="7">
    <source>
        <dbReference type="ARBA" id="ARBA00070305"/>
    </source>
</evidence>
<accession>A0A371PGG4</accession>
<dbReference type="InterPro" id="IPR050166">
    <property type="entry name" value="ABC_transporter_ATP-bind"/>
</dbReference>
<dbReference type="SMART" id="SM00382">
    <property type="entry name" value="AAA"/>
    <property type="match status" value="1"/>
</dbReference>
<dbReference type="InterPro" id="IPR017871">
    <property type="entry name" value="ABC_transporter-like_CS"/>
</dbReference>